<evidence type="ECO:0000313" key="6">
    <source>
        <dbReference type="EMBL" id="VEG75463.1"/>
    </source>
</evidence>
<feature type="domain" description="HhH-GPD" evidence="5">
    <location>
        <begin position="47"/>
        <end position="208"/>
    </location>
</feature>
<reference evidence="6 7" key="1">
    <citation type="submission" date="2018-12" db="EMBL/GenBank/DDBJ databases">
        <authorList>
            <consortium name="Pathogen Informatics"/>
        </authorList>
    </citation>
    <scope>NUCLEOTIDE SEQUENCE [LARGE SCALE GENOMIC DNA]</scope>
    <source>
        <strain evidence="6 7">NCTC11923</strain>
    </source>
</reference>
<dbReference type="Pfam" id="PF00730">
    <property type="entry name" value="HhH-GPD"/>
    <property type="match status" value="1"/>
</dbReference>
<accession>A0A448KEV7</accession>
<dbReference type="KEGG" id="asla:NCTC11923_02134"/>
<organism evidence="6 7">
    <name type="scientific">Actinomyces slackii</name>
    <dbReference type="NCBI Taxonomy" id="52774"/>
    <lineage>
        <taxon>Bacteria</taxon>
        <taxon>Bacillati</taxon>
        <taxon>Actinomycetota</taxon>
        <taxon>Actinomycetes</taxon>
        <taxon>Actinomycetales</taxon>
        <taxon>Actinomycetaceae</taxon>
        <taxon>Actinomyces</taxon>
    </lineage>
</organism>
<dbReference type="Gene3D" id="1.10.1670.10">
    <property type="entry name" value="Helix-hairpin-Helix base-excision DNA repair enzymes (C-terminal)"/>
    <property type="match status" value="1"/>
</dbReference>
<keyword evidence="2" id="KW-0479">Metal-binding</keyword>
<keyword evidence="7" id="KW-1185">Reference proteome</keyword>
<evidence type="ECO:0000256" key="3">
    <source>
        <dbReference type="ARBA" id="ARBA00023004"/>
    </source>
</evidence>
<dbReference type="AlphaFoldDB" id="A0A448KEV7"/>
<protein>
    <submittedName>
        <fullName evidence="6">3-methyladenine DNA glycosylase</fullName>
    </submittedName>
</protein>
<dbReference type="PANTHER" id="PTHR10359:SF19">
    <property type="entry name" value="DNA REPAIR GLYCOSYLASE MJ1434-RELATED"/>
    <property type="match status" value="1"/>
</dbReference>
<name>A0A448KEV7_9ACTO</name>
<dbReference type="InterPro" id="IPR023170">
    <property type="entry name" value="HhH_base_excis_C"/>
</dbReference>
<dbReference type="SMART" id="SM00478">
    <property type="entry name" value="ENDO3c"/>
    <property type="match status" value="1"/>
</dbReference>
<evidence type="ECO:0000313" key="7">
    <source>
        <dbReference type="Proteomes" id="UP000276899"/>
    </source>
</evidence>
<evidence type="ECO:0000259" key="5">
    <source>
        <dbReference type="SMART" id="SM00478"/>
    </source>
</evidence>
<keyword evidence="4" id="KW-0411">Iron-sulfur</keyword>
<dbReference type="GO" id="GO:0006284">
    <property type="term" value="P:base-excision repair"/>
    <property type="evidence" value="ECO:0007669"/>
    <property type="project" value="InterPro"/>
</dbReference>
<dbReference type="SUPFAM" id="SSF48150">
    <property type="entry name" value="DNA-glycosylase"/>
    <property type="match status" value="1"/>
</dbReference>
<dbReference type="GO" id="GO:0003824">
    <property type="term" value="F:catalytic activity"/>
    <property type="evidence" value="ECO:0007669"/>
    <property type="project" value="InterPro"/>
</dbReference>
<dbReference type="GO" id="GO:0046872">
    <property type="term" value="F:metal ion binding"/>
    <property type="evidence" value="ECO:0007669"/>
    <property type="project" value="UniProtKB-KW"/>
</dbReference>
<dbReference type="EMBL" id="LR134363">
    <property type="protein sequence ID" value="VEG75463.1"/>
    <property type="molecule type" value="Genomic_DNA"/>
</dbReference>
<proteinExistence type="predicted"/>
<dbReference type="PANTHER" id="PTHR10359">
    <property type="entry name" value="A/G-SPECIFIC ADENINE GLYCOSYLASE/ENDONUCLEASE III"/>
    <property type="match status" value="1"/>
</dbReference>
<gene>
    <name evidence="6" type="ORF">NCTC11923_02134</name>
</gene>
<dbReference type="Proteomes" id="UP000276899">
    <property type="component" value="Chromosome"/>
</dbReference>
<evidence type="ECO:0000256" key="1">
    <source>
        <dbReference type="ARBA" id="ARBA00022485"/>
    </source>
</evidence>
<dbReference type="RefSeq" id="WP_051281295.1">
    <property type="nucleotide sequence ID" value="NZ_CBCRWE010000004.1"/>
</dbReference>
<sequence length="243" mass="25772">MSGDGNGDTGRAPLRLRRLLEVLRAELGTGHGWPADSGFEIMAGAVLVQNTAWGNALRSLERLRTAGALEPTALLALPEQGEDCLPRLIRPSGFMTGKSATLRALATWLTTGPGRQAGSMSDGALRSSLMGLRGVGPETADVISLYAYDRPRFIWDTYARRMLTALGTPVGRDYESTRRLLEEAVAQEALDAAEHQELHWLVLEAGKAARAQGGWPLYAQRLGLGMSAAAAVAPPSGPGRTGG</sequence>
<dbReference type="STRING" id="1278298.GCA_000428685_02474"/>
<keyword evidence="1" id="KW-0004">4Fe-4S</keyword>
<keyword evidence="3" id="KW-0408">Iron</keyword>
<dbReference type="InterPro" id="IPR011257">
    <property type="entry name" value="DNA_glycosylase"/>
</dbReference>
<dbReference type="Gene3D" id="1.10.340.30">
    <property type="entry name" value="Hypothetical protein, domain 2"/>
    <property type="match status" value="1"/>
</dbReference>
<dbReference type="CDD" id="cd00056">
    <property type="entry name" value="ENDO3c"/>
    <property type="match status" value="1"/>
</dbReference>
<evidence type="ECO:0000256" key="2">
    <source>
        <dbReference type="ARBA" id="ARBA00022723"/>
    </source>
</evidence>
<dbReference type="GO" id="GO:0051539">
    <property type="term" value="F:4 iron, 4 sulfur cluster binding"/>
    <property type="evidence" value="ECO:0007669"/>
    <property type="project" value="UniProtKB-KW"/>
</dbReference>
<evidence type="ECO:0000256" key="4">
    <source>
        <dbReference type="ARBA" id="ARBA00023014"/>
    </source>
</evidence>
<dbReference type="InterPro" id="IPR003265">
    <property type="entry name" value="HhH-GPD_domain"/>
</dbReference>